<dbReference type="AlphaFoldDB" id="A0A7G6YGS8"/>
<dbReference type="Pfam" id="PF00480">
    <property type="entry name" value="ROK"/>
    <property type="match status" value="1"/>
</dbReference>
<dbReference type="InterPro" id="IPR036390">
    <property type="entry name" value="WH_DNA-bd_sf"/>
</dbReference>
<dbReference type="PANTHER" id="PTHR18964">
    <property type="entry name" value="ROK (REPRESSOR, ORF, KINASE) FAMILY"/>
    <property type="match status" value="1"/>
</dbReference>
<dbReference type="InterPro" id="IPR000600">
    <property type="entry name" value="ROK"/>
</dbReference>
<name>A0A7G6YGS8_9MICO</name>
<accession>A0A7G6YGS8</accession>
<organism evidence="2 3">
    <name type="scientific">Leifsonia shinshuensis</name>
    <dbReference type="NCBI Taxonomy" id="150026"/>
    <lineage>
        <taxon>Bacteria</taxon>
        <taxon>Bacillati</taxon>
        <taxon>Actinomycetota</taxon>
        <taxon>Actinomycetes</taxon>
        <taxon>Micrococcales</taxon>
        <taxon>Microbacteriaceae</taxon>
        <taxon>Leifsonia</taxon>
    </lineage>
</organism>
<reference evidence="3" key="1">
    <citation type="submission" date="2019-09" db="EMBL/GenBank/DDBJ databases">
        <title>Antimicrobial potential of Antarctic Bacteria.</title>
        <authorList>
            <person name="Benaud N."/>
            <person name="Edwards R.J."/>
            <person name="Ferrari B.C."/>
        </authorList>
    </citation>
    <scope>NUCLEOTIDE SEQUENCE [LARGE SCALE GENOMIC DNA]</scope>
    <source>
        <strain evidence="3">INR9</strain>
    </source>
</reference>
<dbReference type="Gene3D" id="3.30.420.40">
    <property type="match status" value="2"/>
</dbReference>
<dbReference type="InterPro" id="IPR043129">
    <property type="entry name" value="ATPase_NBD"/>
</dbReference>
<dbReference type="SUPFAM" id="SSF53067">
    <property type="entry name" value="Actin-like ATPase domain"/>
    <property type="match status" value="1"/>
</dbReference>
<dbReference type="CDD" id="cd24073">
    <property type="entry name" value="ASKHA_ATPase_ROK_CYANR"/>
    <property type="match status" value="1"/>
</dbReference>
<evidence type="ECO:0000313" key="3">
    <source>
        <dbReference type="Proteomes" id="UP000515511"/>
    </source>
</evidence>
<dbReference type="Proteomes" id="UP000515511">
    <property type="component" value="Chromosome"/>
</dbReference>
<dbReference type="PANTHER" id="PTHR18964:SF149">
    <property type="entry name" value="BIFUNCTIONAL UDP-N-ACETYLGLUCOSAMINE 2-EPIMERASE_N-ACETYLMANNOSAMINE KINASE"/>
    <property type="match status" value="1"/>
</dbReference>
<dbReference type="Gene3D" id="1.10.10.10">
    <property type="entry name" value="Winged helix-like DNA-binding domain superfamily/Winged helix DNA-binding domain"/>
    <property type="match status" value="1"/>
</dbReference>
<dbReference type="EMBL" id="CP043641">
    <property type="protein sequence ID" value="QNE37693.1"/>
    <property type="molecule type" value="Genomic_DNA"/>
</dbReference>
<evidence type="ECO:0000313" key="2">
    <source>
        <dbReference type="EMBL" id="QNE37693.1"/>
    </source>
</evidence>
<gene>
    <name evidence="2" type="ORF">F1C12_12300</name>
</gene>
<dbReference type="InterPro" id="IPR049874">
    <property type="entry name" value="ROK_cs"/>
</dbReference>
<protein>
    <submittedName>
        <fullName evidence="2">ROK family protein</fullName>
    </submittedName>
</protein>
<comment type="similarity">
    <text evidence="1">Belongs to the ROK (NagC/XylR) family.</text>
</comment>
<proteinExistence type="inferred from homology"/>
<dbReference type="SUPFAM" id="SSF46785">
    <property type="entry name" value="Winged helix' DNA-binding domain"/>
    <property type="match status" value="1"/>
</dbReference>
<dbReference type="PROSITE" id="PS01125">
    <property type="entry name" value="ROK"/>
    <property type="match status" value="1"/>
</dbReference>
<evidence type="ECO:0000256" key="1">
    <source>
        <dbReference type="ARBA" id="ARBA00006479"/>
    </source>
</evidence>
<dbReference type="KEGG" id="lse:F1C12_12300"/>
<sequence>MNDEVRTRTALLGSSSDAATRVFTTILTRSPISRIDVAKLTGLSQAAVTKAVAPLVAVGLLNDSLGPTLTGLPGRPVSPVALVPDAVVTLGIKVNADELIGVATDLTTRVIASERLPLTSQAPTEVADAIVELCGLLETGLDGLGSRLASVGVAVSGDVDTEKGVVRDSALMGWKGVELGAALQERLGRRVVVENDVRALTIGEHWFGVGLGTSSFAIVTIGRGIGSGLHLNGEVVEGAYGVAGEIGHLPLTSPDKVCACGRRGCVEAVASTTAIVAAISAAHGRPVTMGEAVELRRAGDGAAVEVFDEAGRVIGAAIASLVNLVGPELVVIGGEGVADFDLIEEPLRRSYAEHVFASADQCELAVRPHTFEDWARGAAATAIRALVV</sequence>
<dbReference type="InterPro" id="IPR036388">
    <property type="entry name" value="WH-like_DNA-bd_sf"/>
</dbReference>